<feature type="region of interest" description="Disordered" evidence="1">
    <location>
        <begin position="1"/>
        <end position="24"/>
    </location>
</feature>
<protein>
    <submittedName>
        <fullName evidence="2">Uncharacterized protein</fullName>
    </submittedName>
</protein>
<gene>
    <name evidence="2" type="ORF">V865_008040</name>
</gene>
<evidence type="ECO:0000256" key="1">
    <source>
        <dbReference type="SAM" id="MobiDB-lite"/>
    </source>
</evidence>
<sequence length="206" mass="23582">MDLNDQQQPSQTPDDEQSEYHPLPNLADDHITFVDLREEQDLPGIWEELDDILTERDNIYSYSTPQSVTNTTPINLKSANAQIQKLTRVVELQATIIADMNQAMRQIQASLQMYQGSSMSSHQDLSRDETNTLVDTKVRAILADYKIDSNMQDKKRKRKRKEKEVVVVNQNSHPPDFSHQHDDHPLSNIELVVEKPKGFNSSLSTP</sequence>
<dbReference type="RefSeq" id="XP_066087878.1">
    <property type="nucleotide sequence ID" value="XM_066231781.1"/>
</dbReference>
<proteinExistence type="predicted"/>
<keyword evidence="3" id="KW-1185">Reference proteome</keyword>
<dbReference type="Proteomes" id="UP001358614">
    <property type="component" value="Chromosome 3"/>
</dbReference>
<feature type="compositionally biased region" description="Polar residues" evidence="1">
    <location>
        <begin position="1"/>
        <end position="12"/>
    </location>
</feature>
<dbReference type="KEGG" id="ker:91106841"/>
<name>A0AAX4KTY2_9TREE</name>
<feature type="region of interest" description="Disordered" evidence="1">
    <location>
        <begin position="152"/>
        <end position="184"/>
    </location>
</feature>
<evidence type="ECO:0000313" key="2">
    <source>
        <dbReference type="EMBL" id="WWD09911.1"/>
    </source>
</evidence>
<accession>A0AAX4KTY2</accession>
<dbReference type="GeneID" id="91106841"/>
<organism evidence="2 3">
    <name type="scientific">Kwoniella europaea PYCC6329</name>
    <dbReference type="NCBI Taxonomy" id="1423913"/>
    <lineage>
        <taxon>Eukaryota</taxon>
        <taxon>Fungi</taxon>
        <taxon>Dikarya</taxon>
        <taxon>Basidiomycota</taxon>
        <taxon>Agaricomycotina</taxon>
        <taxon>Tremellomycetes</taxon>
        <taxon>Tremellales</taxon>
        <taxon>Cryptococcaceae</taxon>
        <taxon>Kwoniella</taxon>
    </lineage>
</organism>
<dbReference type="EMBL" id="CP144091">
    <property type="protein sequence ID" value="WWD09911.1"/>
    <property type="molecule type" value="Genomic_DNA"/>
</dbReference>
<reference evidence="2 3" key="1">
    <citation type="submission" date="2024-01" db="EMBL/GenBank/DDBJ databases">
        <title>Comparative genomics of Cryptococcus and Kwoniella reveals pathogenesis evolution and contrasting modes of karyotype evolution via chromosome fusion or intercentromeric recombination.</title>
        <authorList>
            <person name="Coelho M.A."/>
            <person name="David-Palma M."/>
            <person name="Shea T."/>
            <person name="Bowers K."/>
            <person name="McGinley-Smith S."/>
            <person name="Mohammad A.W."/>
            <person name="Gnirke A."/>
            <person name="Yurkov A.M."/>
            <person name="Nowrousian M."/>
            <person name="Sun S."/>
            <person name="Cuomo C.A."/>
            <person name="Heitman J."/>
        </authorList>
    </citation>
    <scope>NUCLEOTIDE SEQUENCE [LARGE SCALE GENOMIC DNA]</scope>
    <source>
        <strain evidence="2 3">PYCC6329</strain>
    </source>
</reference>
<dbReference type="AlphaFoldDB" id="A0AAX4KTY2"/>
<evidence type="ECO:0000313" key="3">
    <source>
        <dbReference type="Proteomes" id="UP001358614"/>
    </source>
</evidence>